<proteinExistence type="predicted"/>
<evidence type="ECO:0000256" key="2">
    <source>
        <dbReference type="SAM" id="Phobius"/>
    </source>
</evidence>
<organism evidence="3 4">
    <name type="scientific">Corynebacterium spheniscorum</name>
    <dbReference type="NCBI Taxonomy" id="185761"/>
    <lineage>
        <taxon>Bacteria</taxon>
        <taxon>Bacillati</taxon>
        <taxon>Actinomycetota</taxon>
        <taxon>Actinomycetes</taxon>
        <taxon>Mycobacteriales</taxon>
        <taxon>Corynebacteriaceae</taxon>
        <taxon>Corynebacterium</taxon>
    </lineage>
</organism>
<evidence type="ECO:0000313" key="4">
    <source>
        <dbReference type="Proteomes" id="UP000199065"/>
    </source>
</evidence>
<feature type="transmembrane region" description="Helical" evidence="2">
    <location>
        <begin position="57"/>
        <end position="80"/>
    </location>
</feature>
<keyword evidence="2" id="KW-1133">Transmembrane helix</keyword>
<dbReference type="EMBL" id="FOPJ01000008">
    <property type="protein sequence ID" value="SFG62662.1"/>
    <property type="molecule type" value="Genomic_DNA"/>
</dbReference>
<keyword evidence="4" id="KW-1185">Reference proteome</keyword>
<feature type="transmembrane region" description="Helical" evidence="2">
    <location>
        <begin position="21"/>
        <end position="45"/>
    </location>
</feature>
<feature type="compositionally biased region" description="Low complexity" evidence="1">
    <location>
        <begin position="95"/>
        <end position="109"/>
    </location>
</feature>
<evidence type="ECO:0008006" key="5">
    <source>
        <dbReference type="Google" id="ProtNLM"/>
    </source>
</evidence>
<evidence type="ECO:0000313" key="3">
    <source>
        <dbReference type="EMBL" id="SFG62662.1"/>
    </source>
</evidence>
<reference evidence="3 4" key="1">
    <citation type="submission" date="2016-10" db="EMBL/GenBank/DDBJ databases">
        <authorList>
            <person name="de Groot N.N."/>
        </authorList>
    </citation>
    <scope>NUCLEOTIDE SEQUENCE [LARGE SCALE GENOMIC DNA]</scope>
    <source>
        <strain>J11</strain>
        <strain evidence="4">PG 39</strain>
    </source>
</reference>
<accession>A0A1I2TCM6</accession>
<dbReference type="STRING" id="185761.SAMN05660282_01422"/>
<feature type="region of interest" description="Disordered" evidence="1">
    <location>
        <begin position="87"/>
        <end position="109"/>
    </location>
</feature>
<sequence>MRPGIHTELPFELSELSQGALWALIAIAVLYAALFIYTLLALIRYPEPQLQGASKLIWGLVLVFGNVLGALVVLAVVLVAKKNLREQRRHATELSTPHPDTTAHTPTSSVIEDLYGHPRN</sequence>
<dbReference type="Proteomes" id="UP000199065">
    <property type="component" value="Unassembled WGS sequence"/>
</dbReference>
<dbReference type="AlphaFoldDB" id="A0A1I2TCM6"/>
<evidence type="ECO:0000256" key="1">
    <source>
        <dbReference type="SAM" id="MobiDB-lite"/>
    </source>
</evidence>
<dbReference type="RefSeq" id="WP_092285881.1">
    <property type="nucleotide sequence ID" value="NZ_FOPJ01000008.1"/>
</dbReference>
<gene>
    <name evidence="3" type="ORF">SAMN05660282_01422</name>
</gene>
<keyword evidence="2" id="KW-0812">Transmembrane</keyword>
<keyword evidence="2" id="KW-0472">Membrane</keyword>
<protein>
    <recommendedName>
        <fullName evidence="5">Phospholipase_D-nuclease N-terminal</fullName>
    </recommendedName>
</protein>
<name>A0A1I2TCM6_9CORY</name>